<proteinExistence type="predicted"/>
<evidence type="ECO:0000313" key="2">
    <source>
        <dbReference type="Proteomes" id="UP001165205"/>
    </source>
</evidence>
<sequence>MDETALGFVGGDLRGKRLSLSITCGQYVAAIAKYNGVSLASQVSAPLLGLVERTAYHVSGEDRTGNAFDFIKGGLSDGDAFSGYGNTVWDVWLSSSLPFTHGPAQLLLYGSDDIRTALNRQNKDENN</sequence>
<evidence type="ECO:0000313" key="1">
    <source>
        <dbReference type="EMBL" id="GMG36924.1"/>
    </source>
</evidence>
<dbReference type="EMBL" id="BSYA01000218">
    <property type="protein sequence ID" value="GMG36924.1"/>
    <property type="molecule type" value="Genomic_DNA"/>
</dbReference>
<reference evidence="1" key="1">
    <citation type="submission" date="2023-04" db="EMBL/GenBank/DDBJ databases">
        <title>Aspergillus oryzae NBRC 4228.</title>
        <authorList>
            <person name="Ichikawa N."/>
            <person name="Sato H."/>
            <person name="Tonouchi N."/>
        </authorList>
    </citation>
    <scope>NUCLEOTIDE SEQUENCE</scope>
    <source>
        <strain evidence="1">NBRC 4228</strain>
    </source>
</reference>
<dbReference type="AlphaFoldDB" id="A0AAN5C2D7"/>
<name>A0AAN5C2D7_ASPOZ</name>
<accession>A0AAN5C2D7</accession>
<organism evidence="1 2">
    <name type="scientific">Aspergillus oryzae</name>
    <name type="common">Yellow koji mold</name>
    <dbReference type="NCBI Taxonomy" id="5062"/>
    <lineage>
        <taxon>Eukaryota</taxon>
        <taxon>Fungi</taxon>
        <taxon>Dikarya</taxon>
        <taxon>Ascomycota</taxon>
        <taxon>Pezizomycotina</taxon>
        <taxon>Eurotiomycetes</taxon>
        <taxon>Eurotiomycetidae</taxon>
        <taxon>Eurotiales</taxon>
        <taxon>Aspergillaceae</taxon>
        <taxon>Aspergillus</taxon>
        <taxon>Aspergillus subgen. Circumdati</taxon>
    </lineage>
</organism>
<protein>
    <submittedName>
        <fullName evidence="1">Unnamed protein product</fullName>
    </submittedName>
</protein>
<dbReference type="Proteomes" id="UP001165205">
    <property type="component" value="Unassembled WGS sequence"/>
</dbReference>
<gene>
    <name evidence="1" type="ORF">Aory04_001188000</name>
</gene>
<comment type="caution">
    <text evidence="1">The sequence shown here is derived from an EMBL/GenBank/DDBJ whole genome shotgun (WGS) entry which is preliminary data.</text>
</comment>